<proteinExistence type="predicted"/>
<reference evidence="6 7" key="1">
    <citation type="journal article" date="2019" name="Int. J. Syst. Evol. Microbiol.">
        <title>The Global Catalogue of Microorganisms (GCM) 10K type strain sequencing project: providing services to taxonomists for standard genome sequencing and annotation.</title>
        <authorList>
            <consortium name="The Broad Institute Genomics Platform"/>
            <consortium name="The Broad Institute Genome Sequencing Center for Infectious Disease"/>
            <person name="Wu L."/>
            <person name="Ma J."/>
        </authorList>
    </citation>
    <scope>NUCLEOTIDE SEQUENCE [LARGE SCALE GENOMIC DNA]</scope>
    <source>
        <strain evidence="6 7">JCM 16014</strain>
    </source>
</reference>
<evidence type="ECO:0000256" key="3">
    <source>
        <dbReference type="ARBA" id="ARBA00023163"/>
    </source>
</evidence>
<evidence type="ECO:0000259" key="5">
    <source>
        <dbReference type="PROSITE" id="PS50977"/>
    </source>
</evidence>
<dbReference type="InterPro" id="IPR009057">
    <property type="entry name" value="Homeodomain-like_sf"/>
</dbReference>
<dbReference type="Proteomes" id="UP001500751">
    <property type="component" value="Unassembled WGS sequence"/>
</dbReference>
<evidence type="ECO:0000256" key="1">
    <source>
        <dbReference type="ARBA" id="ARBA00023015"/>
    </source>
</evidence>
<dbReference type="SUPFAM" id="SSF46689">
    <property type="entry name" value="Homeodomain-like"/>
    <property type="match status" value="1"/>
</dbReference>
<dbReference type="InterPro" id="IPR025996">
    <property type="entry name" value="MT1864/Rv1816-like_C"/>
</dbReference>
<dbReference type="InterPro" id="IPR001647">
    <property type="entry name" value="HTH_TetR"/>
</dbReference>
<feature type="DNA-binding region" description="H-T-H motif" evidence="4">
    <location>
        <begin position="27"/>
        <end position="46"/>
    </location>
</feature>
<dbReference type="PANTHER" id="PTHR30055">
    <property type="entry name" value="HTH-TYPE TRANSCRIPTIONAL REGULATOR RUTR"/>
    <property type="match status" value="1"/>
</dbReference>
<dbReference type="PROSITE" id="PS50977">
    <property type="entry name" value="HTH_TETR_2"/>
    <property type="match status" value="1"/>
</dbReference>
<evidence type="ECO:0000313" key="6">
    <source>
        <dbReference type="EMBL" id="GAA2047515.1"/>
    </source>
</evidence>
<dbReference type="Pfam" id="PF13305">
    <property type="entry name" value="TetR_C_33"/>
    <property type="match status" value="1"/>
</dbReference>
<evidence type="ECO:0000256" key="2">
    <source>
        <dbReference type="ARBA" id="ARBA00023125"/>
    </source>
</evidence>
<dbReference type="InterPro" id="IPR050109">
    <property type="entry name" value="HTH-type_TetR-like_transc_reg"/>
</dbReference>
<protein>
    <submittedName>
        <fullName evidence="6">TetR/AcrR family transcriptional regulator</fullName>
    </submittedName>
</protein>
<sequence length="191" mass="20293">MAREEQREQLVVAALRVAVEHGPRELTVRRIAEAAGTSTMAVYSAFGGRAGVLEALFRRAYDMLGQALRAVPAQASATAYLLELACAYRVFALASPSRYAFMFDRVVPDFVPSPELRAEVLDLMSGPLIGAVGGDLRKAYALWGTMHGLVGLESAGVLDAPPPSWGVTPDEGAGERMYRSGVQAVLAGLGL</sequence>
<feature type="domain" description="HTH tetR-type" evidence="5">
    <location>
        <begin position="4"/>
        <end position="64"/>
    </location>
</feature>
<organism evidence="6 7">
    <name type="scientific">Catenulispora yoronensis</name>
    <dbReference type="NCBI Taxonomy" id="450799"/>
    <lineage>
        <taxon>Bacteria</taxon>
        <taxon>Bacillati</taxon>
        <taxon>Actinomycetota</taxon>
        <taxon>Actinomycetes</taxon>
        <taxon>Catenulisporales</taxon>
        <taxon>Catenulisporaceae</taxon>
        <taxon>Catenulispora</taxon>
    </lineage>
</organism>
<keyword evidence="2 4" id="KW-0238">DNA-binding</keyword>
<gene>
    <name evidence="6" type="ORF">GCM10009839_60880</name>
</gene>
<evidence type="ECO:0000256" key="4">
    <source>
        <dbReference type="PROSITE-ProRule" id="PRU00335"/>
    </source>
</evidence>
<dbReference type="Gene3D" id="1.10.357.10">
    <property type="entry name" value="Tetracycline Repressor, domain 2"/>
    <property type="match status" value="1"/>
</dbReference>
<dbReference type="SUPFAM" id="SSF48498">
    <property type="entry name" value="Tetracyclin repressor-like, C-terminal domain"/>
    <property type="match status" value="1"/>
</dbReference>
<dbReference type="EMBL" id="BAAAQN010000043">
    <property type="protein sequence ID" value="GAA2047515.1"/>
    <property type="molecule type" value="Genomic_DNA"/>
</dbReference>
<evidence type="ECO:0000313" key="7">
    <source>
        <dbReference type="Proteomes" id="UP001500751"/>
    </source>
</evidence>
<dbReference type="RefSeq" id="WP_344669117.1">
    <property type="nucleotide sequence ID" value="NZ_BAAAQN010000043.1"/>
</dbReference>
<dbReference type="PANTHER" id="PTHR30055:SF209">
    <property type="entry name" value="POSSIBLE TRANSCRIPTIONAL REGULATORY PROTEIN (PROBABLY TETR-FAMILY)"/>
    <property type="match status" value="1"/>
</dbReference>
<dbReference type="Pfam" id="PF00440">
    <property type="entry name" value="TetR_N"/>
    <property type="match status" value="1"/>
</dbReference>
<dbReference type="InterPro" id="IPR036271">
    <property type="entry name" value="Tet_transcr_reg_TetR-rel_C_sf"/>
</dbReference>
<comment type="caution">
    <text evidence="6">The sequence shown here is derived from an EMBL/GenBank/DDBJ whole genome shotgun (WGS) entry which is preliminary data.</text>
</comment>
<name>A0ABN2V163_9ACTN</name>
<keyword evidence="1" id="KW-0805">Transcription regulation</keyword>
<accession>A0ABN2V163</accession>
<keyword evidence="3" id="KW-0804">Transcription</keyword>
<keyword evidence="7" id="KW-1185">Reference proteome</keyword>